<feature type="transmembrane region" description="Helical" evidence="1">
    <location>
        <begin position="275"/>
        <end position="293"/>
    </location>
</feature>
<dbReference type="Proteomes" id="UP001500218">
    <property type="component" value="Unassembled WGS sequence"/>
</dbReference>
<feature type="transmembrane region" description="Helical" evidence="1">
    <location>
        <begin position="32"/>
        <end position="53"/>
    </location>
</feature>
<keyword evidence="1" id="KW-0812">Transmembrane</keyword>
<feature type="transmembrane region" description="Helical" evidence="1">
    <location>
        <begin position="91"/>
        <end position="109"/>
    </location>
</feature>
<feature type="transmembrane region" description="Helical" evidence="1">
    <location>
        <begin position="7"/>
        <end position="26"/>
    </location>
</feature>
<dbReference type="EMBL" id="BAAALT010000046">
    <property type="protein sequence ID" value="GAA1797173.1"/>
    <property type="molecule type" value="Genomic_DNA"/>
</dbReference>
<protein>
    <recommendedName>
        <fullName evidence="4">Glycosyltransferase RgtA/B/C/D-like domain-containing protein</fullName>
    </recommendedName>
</protein>
<proteinExistence type="predicted"/>
<feature type="transmembrane region" description="Helical" evidence="1">
    <location>
        <begin position="553"/>
        <end position="573"/>
    </location>
</feature>
<keyword evidence="1" id="KW-0472">Membrane</keyword>
<feature type="transmembrane region" description="Helical" evidence="1">
    <location>
        <begin position="452"/>
        <end position="471"/>
    </location>
</feature>
<evidence type="ECO:0000313" key="3">
    <source>
        <dbReference type="Proteomes" id="UP001500218"/>
    </source>
</evidence>
<feature type="transmembrane region" description="Helical" evidence="1">
    <location>
        <begin position="580"/>
        <end position="599"/>
    </location>
</feature>
<accession>A0ABP4Y2Y6</accession>
<reference evidence="3" key="1">
    <citation type="journal article" date="2019" name="Int. J. Syst. Evol. Microbiol.">
        <title>The Global Catalogue of Microorganisms (GCM) 10K type strain sequencing project: providing services to taxonomists for standard genome sequencing and annotation.</title>
        <authorList>
            <consortium name="The Broad Institute Genomics Platform"/>
            <consortium name="The Broad Institute Genome Sequencing Center for Infectious Disease"/>
            <person name="Wu L."/>
            <person name="Ma J."/>
        </authorList>
    </citation>
    <scope>NUCLEOTIDE SEQUENCE [LARGE SCALE GENOMIC DNA]</scope>
    <source>
        <strain evidence="3">JCM 13250</strain>
    </source>
</reference>
<feature type="transmembrane region" description="Helical" evidence="1">
    <location>
        <begin position="414"/>
        <end position="440"/>
    </location>
</feature>
<evidence type="ECO:0000256" key="1">
    <source>
        <dbReference type="SAM" id="Phobius"/>
    </source>
</evidence>
<name>A0ABP4Y2Y6_9ACTN</name>
<feature type="transmembrane region" description="Helical" evidence="1">
    <location>
        <begin position="349"/>
        <end position="372"/>
    </location>
</feature>
<feature type="transmembrane region" description="Helical" evidence="1">
    <location>
        <begin position="239"/>
        <end position="263"/>
    </location>
</feature>
<feature type="transmembrane region" description="Helical" evidence="1">
    <location>
        <begin position="324"/>
        <end position="342"/>
    </location>
</feature>
<feature type="transmembrane region" description="Helical" evidence="1">
    <location>
        <begin position="210"/>
        <end position="230"/>
    </location>
</feature>
<gene>
    <name evidence="2" type="ORF">GCM10009682_18540</name>
</gene>
<evidence type="ECO:0008006" key="4">
    <source>
        <dbReference type="Google" id="ProtNLM"/>
    </source>
</evidence>
<dbReference type="RefSeq" id="WP_344128405.1">
    <property type="nucleotide sequence ID" value="NZ_BAAALT010000046.1"/>
</dbReference>
<keyword evidence="3" id="KW-1185">Reference proteome</keyword>
<feature type="transmembrane region" description="Helical" evidence="1">
    <location>
        <begin position="65"/>
        <end position="85"/>
    </location>
</feature>
<organism evidence="2 3">
    <name type="scientific">Luedemannella flava</name>
    <dbReference type="NCBI Taxonomy" id="349316"/>
    <lineage>
        <taxon>Bacteria</taxon>
        <taxon>Bacillati</taxon>
        <taxon>Actinomycetota</taxon>
        <taxon>Actinomycetes</taxon>
        <taxon>Micromonosporales</taxon>
        <taxon>Micromonosporaceae</taxon>
        <taxon>Luedemannella</taxon>
    </lineage>
</organism>
<evidence type="ECO:0000313" key="2">
    <source>
        <dbReference type="EMBL" id="GAA1797173.1"/>
    </source>
</evidence>
<sequence length="765" mass="80375">MTRTPLRFVPALVVLVALVAALLLTGTSGWSIARYAAVWVVGIALPGTLLFRALCGPRGNLPEDLGYGAATGLLLQLAAWLVAAATGWRPVLWVVPALTVAAFAAVPSLRRHVRVRGLTPVPTGPAWALAGVMLVALGWAYAQWRSTPLPGGPGLYYQDLLYHLGLVRELARPLPFQVPQHAGDALHYHYLSDAHMAASGTAAGVPAADVLLRLWIGPVLLVTVLLFAALGRQLTRGSWWAGAATAAAGLVTAAFAIGGSGLLAVSPLTFLSPSMTYVLPLMAALVSLVVGLLRGDARPAGAWVLTAAFAFACTGSKASALPTVLVGAVFGAVALGVVGRRIPWRGVTLVVLLGVVVAVGAWIFTGGGAGALSPEAFSVVRWMSAYRDTVGRGENRVVGGLLPPGLAEAGVTGWLFVLALCGWWLLEQGLRLFGVVWLPFARNSPVRRDPGAWVLWGVALSGAGAAWMLWNPSASQGYFWIGALPFGAALGVALVADHVERGAVRVPARSTIRWMGAALAVGGAVTGLIRWGFDGLNGGGEHPYQRWALVLGLPWAVVLALAVVGMIVWRLGFRWAGRGAAVAFAVALGAGVASLGITVQPQLTQPTQASVIRTGRIPDNWLTAAEVRAAAWLDAHAGRDDVIATNVHCRPVPTVEHCEASGFWVTGLGGRRAVVESWAYTTRAVAAHGVDGYQYSRQPAPDPERYALNERVFATGTATDVAELRQRYGVRWLFADTRAAPVSPALATVATVRYTDDTVTIYELP</sequence>
<comment type="caution">
    <text evidence="2">The sequence shown here is derived from an EMBL/GenBank/DDBJ whole genome shotgun (WGS) entry which is preliminary data.</text>
</comment>
<keyword evidence="1" id="KW-1133">Transmembrane helix</keyword>
<feature type="transmembrane region" description="Helical" evidence="1">
    <location>
        <begin position="477"/>
        <end position="499"/>
    </location>
</feature>
<feature type="transmembrane region" description="Helical" evidence="1">
    <location>
        <begin position="511"/>
        <end position="533"/>
    </location>
</feature>
<feature type="transmembrane region" description="Helical" evidence="1">
    <location>
        <begin position="300"/>
        <end position="318"/>
    </location>
</feature>
<feature type="transmembrane region" description="Helical" evidence="1">
    <location>
        <begin position="121"/>
        <end position="142"/>
    </location>
</feature>